<keyword evidence="1" id="KW-0808">Transferase</keyword>
<name>A0AB34JSV1_PRYPA</name>
<dbReference type="Proteomes" id="UP001515480">
    <property type="component" value="Unassembled WGS sequence"/>
</dbReference>
<reference evidence="4 5" key="1">
    <citation type="journal article" date="2024" name="Science">
        <title>Giant polyketide synthase enzymes in the biosynthesis of giant marine polyether toxins.</title>
        <authorList>
            <person name="Fallon T.R."/>
            <person name="Shende V.V."/>
            <person name="Wierzbicki I.H."/>
            <person name="Pendleton A.L."/>
            <person name="Watervoot N.F."/>
            <person name="Auber R.P."/>
            <person name="Gonzalez D.J."/>
            <person name="Wisecaver J.H."/>
            <person name="Moore B.S."/>
        </authorList>
    </citation>
    <scope>NUCLEOTIDE SEQUENCE [LARGE SCALE GENOMIC DNA]</scope>
    <source>
        <strain evidence="4 5">12B1</strain>
    </source>
</reference>
<organism evidence="4 5">
    <name type="scientific">Prymnesium parvum</name>
    <name type="common">Toxic golden alga</name>
    <dbReference type="NCBI Taxonomy" id="97485"/>
    <lineage>
        <taxon>Eukaryota</taxon>
        <taxon>Haptista</taxon>
        <taxon>Haptophyta</taxon>
        <taxon>Prymnesiophyceae</taxon>
        <taxon>Prymnesiales</taxon>
        <taxon>Prymnesiaceae</taxon>
        <taxon>Prymnesium</taxon>
    </lineage>
</organism>
<gene>
    <name evidence="4" type="ORF">AB1Y20_019617</name>
</gene>
<evidence type="ECO:0000256" key="1">
    <source>
        <dbReference type="ARBA" id="ARBA00022679"/>
    </source>
</evidence>
<dbReference type="PROSITE" id="PS51186">
    <property type="entry name" value="GNAT"/>
    <property type="match status" value="1"/>
</dbReference>
<feature type="domain" description="N-acetyltransferase" evidence="3">
    <location>
        <begin position="29"/>
        <end position="170"/>
    </location>
</feature>
<dbReference type="InterPro" id="IPR000182">
    <property type="entry name" value="GNAT_dom"/>
</dbReference>
<evidence type="ECO:0000259" key="3">
    <source>
        <dbReference type="PROSITE" id="PS51186"/>
    </source>
</evidence>
<accession>A0AB34JSV1</accession>
<comment type="caution">
    <text evidence="4">The sequence shown here is derived from an EMBL/GenBank/DDBJ whole genome shotgun (WGS) entry which is preliminary data.</text>
</comment>
<dbReference type="AlphaFoldDB" id="A0AB34JSV1"/>
<dbReference type="InterPro" id="IPR050832">
    <property type="entry name" value="Bact_Acetyltransf"/>
</dbReference>
<dbReference type="Gene3D" id="3.40.630.30">
    <property type="match status" value="1"/>
</dbReference>
<dbReference type="GO" id="GO:0016747">
    <property type="term" value="F:acyltransferase activity, transferring groups other than amino-acyl groups"/>
    <property type="evidence" value="ECO:0007669"/>
    <property type="project" value="InterPro"/>
</dbReference>
<dbReference type="SUPFAM" id="SSF55729">
    <property type="entry name" value="Acyl-CoA N-acyltransferases (Nat)"/>
    <property type="match status" value="1"/>
</dbReference>
<evidence type="ECO:0000313" key="5">
    <source>
        <dbReference type="Proteomes" id="UP001515480"/>
    </source>
</evidence>
<keyword evidence="2" id="KW-0012">Acyltransferase</keyword>
<proteinExistence type="predicted"/>
<dbReference type="InterPro" id="IPR016181">
    <property type="entry name" value="Acyl_CoA_acyltransferase"/>
</dbReference>
<sequence length="190" mass="21080">MLLLLAACPLALLATPTRLLAPLPTPPPPRVPARHMCASVRFRPASRDDVGPIRQRMLRELMNPLSLEHERFLVAEDGEGERVGFGQLRPLPDPGLWELASLYVEKPWRRRGIGTSLVRQLLQRHVAAGRREGHVFLLCLEPSVEWYAALGFVPLASVAEAPESMAFEIAAGGVLTRLLGERLVCMRGRQ</sequence>
<dbReference type="EMBL" id="JBGBPQ010000005">
    <property type="protein sequence ID" value="KAL1524734.1"/>
    <property type="molecule type" value="Genomic_DNA"/>
</dbReference>
<dbReference type="Pfam" id="PF00583">
    <property type="entry name" value="Acetyltransf_1"/>
    <property type="match status" value="1"/>
</dbReference>
<dbReference type="PANTHER" id="PTHR43877">
    <property type="entry name" value="AMINOALKYLPHOSPHONATE N-ACETYLTRANSFERASE-RELATED-RELATED"/>
    <property type="match status" value="1"/>
</dbReference>
<evidence type="ECO:0000256" key="2">
    <source>
        <dbReference type="ARBA" id="ARBA00023315"/>
    </source>
</evidence>
<protein>
    <recommendedName>
        <fullName evidence="3">N-acetyltransferase domain-containing protein</fullName>
    </recommendedName>
</protein>
<dbReference type="CDD" id="cd04301">
    <property type="entry name" value="NAT_SF"/>
    <property type="match status" value="1"/>
</dbReference>
<keyword evidence="5" id="KW-1185">Reference proteome</keyword>
<evidence type="ECO:0000313" key="4">
    <source>
        <dbReference type="EMBL" id="KAL1524734.1"/>
    </source>
</evidence>
<dbReference type="PANTHER" id="PTHR43877:SF1">
    <property type="entry name" value="ACETYLTRANSFERASE"/>
    <property type="match status" value="1"/>
</dbReference>